<dbReference type="AlphaFoldDB" id="A0A1T4TF33"/>
<feature type="transmembrane region" description="Helical" evidence="1">
    <location>
        <begin position="6"/>
        <end position="29"/>
    </location>
</feature>
<feature type="transmembrane region" description="Helical" evidence="1">
    <location>
        <begin position="65"/>
        <end position="86"/>
    </location>
</feature>
<evidence type="ECO:0000313" key="3">
    <source>
        <dbReference type="Proteomes" id="UP000190135"/>
    </source>
</evidence>
<reference evidence="2 3" key="1">
    <citation type="submission" date="2017-02" db="EMBL/GenBank/DDBJ databases">
        <authorList>
            <person name="Peterson S.W."/>
        </authorList>
    </citation>
    <scope>NUCLEOTIDE SEQUENCE [LARGE SCALE GENOMIC DNA]</scope>
    <source>
        <strain evidence="2 3">USBA 369</strain>
    </source>
</reference>
<dbReference type="OrthoDB" id="7376373at2"/>
<proteinExistence type="predicted"/>
<evidence type="ECO:0000313" key="2">
    <source>
        <dbReference type="EMBL" id="SKA39105.1"/>
    </source>
</evidence>
<dbReference type="Proteomes" id="UP000190135">
    <property type="component" value="Unassembled WGS sequence"/>
</dbReference>
<organism evidence="2 3">
    <name type="scientific">Consotaella salsifontis</name>
    <dbReference type="NCBI Taxonomy" id="1365950"/>
    <lineage>
        <taxon>Bacteria</taxon>
        <taxon>Pseudomonadati</taxon>
        <taxon>Pseudomonadota</taxon>
        <taxon>Alphaproteobacteria</taxon>
        <taxon>Hyphomicrobiales</taxon>
        <taxon>Aurantimonadaceae</taxon>
        <taxon>Consotaella</taxon>
    </lineage>
</organism>
<dbReference type="EMBL" id="FUXL01000028">
    <property type="protein sequence ID" value="SKA39105.1"/>
    <property type="molecule type" value="Genomic_DNA"/>
</dbReference>
<accession>A0A1T4TF33</accession>
<evidence type="ECO:0008006" key="4">
    <source>
        <dbReference type="Google" id="ProtNLM"/>
    </source>
</evidence>
<dbReference type="RefSeq" id="WP_131829990.1">
    <property type="nucleotide sequence ID" value="NZ_FUXL01000028.1"/>
</dbReference>
<evidence type="ECO:0000256" key="1">
    <source>
        <dbReference type="SAM" id="Phobius"/>
    </source>
</evidence>
<name>A0A1T4TF33_9HYPH</name>
<protein>
    <recommendedName>
        <fullName evidence="4">PQ loop repeat-containing protein</fullName>
    </recommendedName>
</protein>
<keyword evidence="1" id="KW-0472">Membrane</keyword>
<keyword evidence="3" id="KW-1185">Reference proteome</keyword>
<dbReference type="Gene3D" id="1.20.1280.290">
    <property type="match status" value="1"/>
</dbReference>
<keyword evidence="1" id="KW-0812">Transmembrane</keyword>
<sequence>MTNVEMAAFAFATLNGLRLLGYVPQWVAIRRDSGRAESISISAWTLWAASHASTAVYAHSTGDRLVTIVMTINALACASVVALTLVKRHSMPLRSRMQPASLAAIPEGERG</sequence>
<keyword evidence="1" id="KW-1133">Transmembrane helix</keyword>
<gene>
    <name evidence="2" type="ORF">SAMN05428963_12811</name>
</gene>